<comment type="similarity">
    <text evidence="1">Belongs to the AB hydrolase superfamily. Lipase family. Class 3 subfamily.</text>
</comment>
<feature type="signal peptide" evidence="5">
    <location>
        <begin position="1"/>
        <end position="17"/>
    </location>
</feature>
<dbReference type="GO" id="GO:0006629">
    <property type="term" value="P:lipid metabolic process"/>
    <property type="evidence" value="ECO:0007669"/>
    <property type="project" value="InterPro"/>
</dbReference>
<evidence type="ECO:0000313" key="8">
    <source>
        <dbReference type="Proteomes" id="UP000226192"/>
    </source>
</evidence>
<reference evidence="7 8" key="1">
    <citation type="submission" date="2017-06" db="EMBL/GenBank/DDBJ databases">
        <title>Ant-infecting Ophiocordyceps genomes reveal a high diversity of potential behavioral manipulation genes and a possible major role for enterotoxins.</title>
        <authorList>
            <person name="De Bekker C."/>
            <person name="Evans H.C."/>
            <person name="Brachmann A."/>
            <person name="Hughes D.P."/>
        </authorList>
    </citation>
    <scope>NUCLEOTIDE SEQUENCE [LARGE SCALE GENOMIC DNA]</scope>
    <source>
        <strain evidence="7 8">Map64</strain>
    </source>
</reference>
<dbReference type="EMBL" id="NJET01000022">
    <property type="protein sequence ID" value="PHH65070.1"/>
    <property type="molecule type" value="Genomic_DNA"/>
</dbReference>
<dbReference type="InterPro" id="IPR002921">
    <property type="entry name" value="Fungal_lipase-type"/>
</dbReference>
<dbReference type="STRING" id="1399860.A0A2C5YC81"/>
<feature type="domain" description="Fungal lipase-type" evidence="6">
    <location>
        <begin position="260"/>
        <end position="362"/>
    </location>
</feature>
<gene>
    <name evidence="7" type="ORF">CDD81_3468</name>
</gene>
<accession>A0A2C5YC81</accession>
<evidence type="ECO:0000256" key="3">
    <source>
        <dbReference type="ARBA" id="ARBA00048461"/>
    </source>
</evidence>
<name>A0A2C5YC81_9HYPO</name>
<comment type="catalytic activity">
    <reaction evidence="3">
        <text>a monoacylglycerol + H2O = glycerol + a fatty acid + H(+)</text>
        <dbReference type="Rhea" id="RHEA:15245"/>
        <dbReference type="ChEBI" id="CHEBI:15377"/>
        <dbReference type="ChEBI" id="CHEBI:15378"/>
        <dbReference type="ChEBI" id="CHEBI:17408"/>
        <dbReference type="ChEBI" id="CHEBI:17754"/>
        <dbReference type="ChEBI" id="CHEBI:28868"/>
    </reaction>
</comment>
<sequence length="441" mass="48298">MVRFGVCAVAMLGVVAGRELRPSNDTISPKTLRDIYVFAAYSHAAYCPPNHDGHAGNPLCSRPPCTSLIPPSSTTRHEFSSAKSPVAGNVVVMDRGLASQDVLPTLVVSFRGSMGMGDFLRNMRFSQVDIGLCANCSVHEGFMEAYDEIKDALGEVLNKNLAAAADKRLVRRGKPKWEKVERPIYGKHPERLEGRRRDSDDKMQQTPSQVDGGKPGIGLLGDRKEYIDHVKQAQARRRARDKAWRRRQKADPSASRYALFKPDADTLFHDEPAPRIVLTGHSYGGAIATIAAAHLRAQGHVVDLFTYGSPRVGNRAFAQFASHGPYERYQRSGSGGSQIARHAGITARVTNKRDLVAAQPPMAIPFGYAHVSPEYWFSEGMDKPAFPFNLKVCHGTSELRQHGITAYSNDDGICESGAKRRGLAVGMEGLTVAIASTWAWE</sequence>
<organism evidence="7 8">
    <name type="scientific">Ophiocordyceps australis</name>
    <dbReference type="NCBI Taxonomy" id="1399860"/>
    <lineage>
        <taxon>Eukaryota</taxon>
        <taxon>Fungi</taxon>
        <taxon>Dikarya</taxon>
        <taxon>Ascomycota</taxon>
        <taxon>Pezizomycotina</taxon>
        <taxon>Sordariomycetes</taxon>
        <taxon>Hypocreomycetidae</taxon>
        <taxon>Hypocreales</taxon>
        <taxon>Ophiocordycipitaceae</taxon>
        <taxon>Ophiocordyceps</taxon>
    </lineage>
</organism>
<evidence type="ECO:0000256" key="4">
    <source>
        <dbReference type="SAM" id="MobiDB-lite"/>
    </source>
</evidence>
<dbReference type="OrthoDB" id="426718at2759"/>
<keyword evidence="8" id="KW-1185">Reference proteome</keyword>
<dbReference type="Gene3D" id="3.40.50.1820">
    <property type="entry name" value="alpha/beta hydrolase"/>
    <property type="match status" value="2"/>
</dbReference>
<evidence type="ECO:0000256" key="2">
    <source>
        <dbReference type="ARBA" id="ARBA00047591"/>
    </source>
</evidence>
<comment type="caution">
    <text evidence="7">The sequence shown here is derived from an EMBL/GenBank/DDBJ whole genome shotgun (WGS) entry which is preliminary data.</text>
</comment>
<feature type="chain" id="PRO_5012971140" description="Fungal lipase-type domain-containing protein" evidence="5">
    <location>
        <begin position="18"/>
        <end position="441"/>
    </location>
</feature>
<comment type="catalytic activity">
    <reaction evidence="2">
        <text>a diacylglycerol + H2O = a monoacylglycerol + a fatty acid + H(+)</text>
        <dbReference type="Rhea" id="RHEA:32731"/>
        <dbReference type="ChEBI" id="CHEBI:15377"/>
        <dbReference type="ChEBI" id="CHEBI:15378"/>
        <dbReference type="ChEBI" id="CHEBI:17408"/>
        <dbReference type="ChEBI" id="CHEBI:18035"/>
        <dbReference type="ChEBI" id="CHEBI:28868"/>
    </reaction>
</comment>
<dbReference type="Proteomes" id="UP000226192">
    <property type="component" value="Unassembled WGS sequence"/>
</dbReference>
<dbReference type="AlphaFoldDB" id="A0A2C5YC81"/>
<dbReference type="InterPro" id="IPR051218">
    <property type="entry name" value="Sec_MonoDiacylglyc_Lipase"/>
</dbReference>
<evidence type="ECO:0000256" key="5">
    <source>
        <dbReference type="SAM" id="SignalP"/>
    </source>
</evidence>
<protein>
    <recommendedName>
        <fullName evidence="6">Fungal lipase-type domain-containing protein</fullName>
    </recommendedName>
</protein>
<feature type="compositionally biased region" description="Basic and acidic residues" evidence="4">
    <location>
        <begin position="182"/>
        <end position="203"/>
    </location>
</feature>
<dbReference type="InterPro" id="IPR029058">
    <property type="entry name" value="AB_hydrolase_fold"/>
</dbReference>
<dbReference type="SUPFAM" id="SSF53474">
    <property type="entry name" value="alpha/beta-Hydrolases"/>
    <property type="match status" value="2"/>
</dbReference>
<keyword evidence="5" id="KW-0732">Signal</keyword>
<feature type="region of interest" description="Disordered" evidence="4">
    <location>
        <begin position="182"/>
        <end position="215"/>
    </location>
</feature>
<proteinExistence type="inferred from homology"/>
<dbReference type="Pfam" id="PF01764">
    <property type="entry name" value="Lipase_3"/>
    <property type="match status" value="1"/>
</dbReference>
<dbReference type="PANTHER" id="PTHR45856">
    <property type="entry name" value="ALPHA/BETA-HYDROLASES SUPERFAMILY PROTEIN"/>
    <property type="match status" value="1"/>
</dbReference>
<dbReference type="PANTHER" id="PTHR45856:SF11">
    <property type="entry name" value="FUNGAL LIPASE-LIKE DOMAIN-CONTAINING PROTEIN"/>
    <property type="match status" value="1"/>
</dbReference>
<evidence type="ECO:0000259" key="6">
    <source>
        <dbReference type="Pfam" id="PF01764"/>
    </source>
</evidence>
<evidence type="ECO:0000313" key="7">
    <source>
        <dbReference type="EMBL" id="PHH65070.1"/>
    </source>
</evidence>
<evidence type="ECO:0000256" key="1">
    <source>
        <dbReference type="ARBA" id="ARBA00043996"/>
    </source>
</evidence>